<sequence>MQDTIPAGKWQRAGIVGSTALKVGLREVQHKVKRPFLSAQRQQEAKQEVDDHNASLLFDTLTQLRGTALKAAQMLSMEVELLPERYRRELEKSFHQVPPLNRVLVRKALHEQFGKPPEHLFATFDTTAFAAASLGQVHAATLPDGTPVAVKIQYPGIHVAMDNDMKLLRQLARGLPNPEIALQSLLEIQARLREEVDYLHESTHYRMVSGAFSIDRNQRAAGLRRMEW</sequence>
<dbReference type="PANTHER" id="PTHR43851">
    <property type="match status" value="1"/>
</dbReference>
<dbReference type="InterPro" id="IPR011009">
    <property type="entry name" value="Kinase-like_dom_sf"/>
</dbReference>
<evidence type="ECO:0000259" key="1">
    <source>
        <dbReference type="Pfam" id="PF03109"/>
    </source>
</evidence>
<gene>
    <name evidence="2" type="ORF">BWK73_53255</name>
</gene>
<dbReference type="PANTHER" id="PTHR43851:SF3">
    <property type="entry name" value="COENZYME Q8"/>
    <property type="match status" value="1"/>
</dbReference>
<dbReference type="SUPFAM" id="SSF56112">
    <property type="entry name" value="Protein kinase-like (PK-like)"/>
    <property type="match status" value="1"/>
</dbReference>
<name>A0A1Y1Q732_9GAMM</name>
<evidence type="ECO:0000313" key="3">
    <source>
        <dbReference type="Proteomes" id="UP000192491"/>
    </source>
</evidence>
<dbReference type="AlphaFoldDB" id="A0A1Y1Q732"/>
<accession>A0A1Y1Q732</accession>
<protein>
    <recommendedName>
        <fullName evidence="1">ABC1 atypical kinase-like domain-containing protein</fullName>
    </recommendedName>
</protein>
<dbReference type="EMBL" id="MTEJ01000775">
    <property type="protein sequence ID" value="OQW98129.1"/>
    <property type="molecule type" value="Genomic_DNA"/>
</dbReference>
<dbReference type="Proteomes" id="UP000192491">
    <property type="component" value="Unassembled WGS sequence"/>
</dbReference>
<feature type="domain" description="ABC1 atypical kinase-like" evidence="1">
    <location>
        <begin position="95"/>
        <end position="207"/>
    </location>
</feature>
<comment type="caution">
    <text evidence="2">The sequence shown here is derived from an EMBL/GenBank/DDBJ whole genome shotgun (WGS) entry which is preliminary data.</text>
</comment>
<evidence type="ECO:0000313" key="2">
    <source>
        <dbReference type="EMBL" id="OQW98129.1"/>
    </source>
</evidence>
<dbReference type="InterPro" id="IPR004147">
    <property type="entry name" value="ABC1_dom"/>
</dbReference>
<dbReference type="Pfam" id="PF03109">
    <property type="entry name" value="ABC1"/>
    <property type="match status" value="1"/>
</dbReference>
<reference evidence="2 3" key="1">
    <citation type="submission" date="2017-01" db="EMBL/GenBank/DDBJ databases">
        <title>Novel large sulfur bacteria in the metagenomes of groundwater-fed chemosynthetic microbial mats in the Lake Huron basin.</title>
        <authorList>
            <person name="Sharrar A.M."/>
            <person name="Flood B.E."/>
            <person name="Bailey J.V."/>
            <person name="Jones D.S."/>
            <person name="Biddanda B."/>
            <person name="Ruberg S.A."/>
            <person name="Marcus D.N."/>
            <person name="Dick G.J."/>
        </authorList>
    </citation>
    <scope>NUCLEOTIDE SEQUENCE [LARGE SCALE GENOMIC DNA]</scope>
    <source>
        <strain evidence="2">A8</strain>
    </source>
</reference>
<dbReference type="InterPro" id="IPR051409">
    <property type="entry name" value="Atypical_kinase_ADCK"/>
</dbReference>
<dbReference type="GO" id="GO:0006744">
    <property type="term" value="P:ubiquinone biosynthetic process"/>
    <property type="evidence" value="ECO:0007669"/>
    <property type="project" value="TreeGrafter"/>
</dbReference>
<proteinExistence type="predicted"/>
<organism evidence="2 3">
    <name type="scientific">Thiothrix lacustris</name>
    <dbReference type="NCBI Taxonomy" id="525917"/>
    <lineage>
        <taxon>Bacteria</taxon>
        <taxon>Pseudomonadati</taxon>
        <taxon>Pseudomonadota</taxon>
        <taxon>Gammaproteobacteria</taxon>
        <taxon>Thiotrichales</taxon>
        <taxon>Thiotrichaceae</taxon>
        <taxon>Thiothrix</taxon>
    </lineage>
</organism>